<dbReference type="AlphaFoldDB" id="A0A5C5ZYV9"/>
<reference evidence="1 2" key="1">
    <citation type="submission" date="2019-02" db="EMBL/GenBank/DDBJ databases">
        <title>Deep-cultivation of Planctomycetes and their phenomic and genomic characterization uncovers novel biology.</title>
        <authorList>
            <person name="Wiegand S."/>
            <person name="Jogler M."/>
            <person name="Boedeker C."/>
            <person name="Pinto D."/>
            <person name="Vollmers J."/>
            <person name="Rivas-Marin E."/>
            <person name="Kohn T."/>
            <person name="Peeters S.H."/>
            <person name="Heuer A."/>
            <person name="Rast P."/>
            <person name="Oberbeckmann S."/>
            <person name="Bunk B."/>
            <person name="Jeske O."/>
            <person name="Meyerdierks A."/>
            <person name="Storesund J.E."/>
            <person name="Kallscheuer N."/>
            <person name="Luecker S."/>
            <person name="Lage O.M."/>
            <person name="Pohl T."/>
            <person name="Merkel B.J."/>
            <person name="Hornburger P."/>
            <person name="Mueller R.-W."/>
            <person name="Bruemmer F."/>
            <person name="Labrenz M."/>
            <person name="Spormann A.M."/>
            <person name="Op Den Camp H."/>
            <person name="Overmann J."/>
            <person name="Amann R."/>
            <person name="Jetten M.S.M."/>
            <person name="Mascher T."/>
            <person name="Medema M.H."/>
            <person name="Devos D.P."/>
            <person name="Kaster A.-K."/>
            <person name="Ovreas L."/>
            <person name="Rohde M."/>
            <person name="Galperin M.Y."/>
            <person name="Jogler C."/>
        </authorList>
    </citation>
    <scope>NUCLEOTIDE SEQUENCE [LARGE SCALE GENOMIC DNA]</scope>
    <source>
        <strain evidence="1 2">Pla100</strain>
    </source>
</reference>
<gene>
    <name evidence="1" type="ORF">Pla100_47580</name>
</gene>
<evidence type="ECO:0000313" key="2">
    <source>
        <dbReference type="Proteomes" id="UP000316213"/>
    </source>
</evidence>
<proteinExistence type="predicted"/>
<dbReference type="Proteomes" id="UP000316213">
    <property type="component" value="Unassembled WGS sequence"/>
</dbReference>
<dbReference type="RefSeq" id="WP_231603408.1">
    <property type="nucleotide sequence ID" value="NZ_SJPM01000012.1"/>
</dbReference>
<protein>
    <submittedName>
        <fullName evidence="1">Uncharacterized protein</fullName>
    </submittedName>
</protein>
<sequence length="224" mass="24065">MATSLLSFDHNPRFRTRNRGRILRWLLGTILLATPIGCGKQEVAQTASSNAVAVASPPMSAEDAEAVVSQFLDRIRRGGDHQDAMALLTDRAQSELQRIGQVVQPIGSPDAQFQVTRSTPMPVDPAAGESPVNGRLVHCIWTEPAEQDAAGNPTGAMQNYQVVWSVVMQGDQYRISGLILEMDPSQPPLVLDFENGDLMAQILGSAPAAQTAQSPGQTPSDPIR</sequence>
<keyword evidence="2" id="KW-1185">Reference proteome</keyword>
<dbReference type="EMBL" id="SJPM01000012">
    <property type="protein sequence ID" value="TWT92221.1"/>
    <property type="molecule type" value="Genomic_DNA"/>
</dbReference>
<organism evidence="1 2">
    <name type="scientific">Neorhodopirellula pilleata</name>
    <dbReference type="NCBI Taxonomy" id="2714738"/>
    <lineage>
        <taxon>Bacteria</taxon>
        <taxon>Pseudomonadati</taxon>
        <taxon>Planctomycetota</taxon>
        <taxon>Planctomycetia</taxon>
        <taxon>Pirellulales</taxon>
        <taxon>Pirellulaceae</taxon>
        <taxon>Neorhodopirellula</taxon>
    </lineage>
</organism>
<evidence type="ECO:0000313" key="1">
    <source>
        <dbReference type="EMBL" id="TWT92221.1"/>
    </source>
</evidence>
<comment type="caution">
    <text evidence="1">The sequence shown here is derived from an EMBL/GenBank/DDBJ whole genome shotgun (WGS) entry which is preliminary data.</text>
</comment>
<accession>A0A5C5ZYV9</accession>
<name>A0A5C5ZYV9_9BACT</name>